<organism evidence="1">
    <name type="scientific">Rhizophora mucronata</name>
    <name type="common">Asiatic mangrove</name>
    <dbReference type="NCBI Taxonomy" id="61149"/>
    <lineage>
        <taxon>Eukaryota</taxon>
        <taxon>Viridiplantae</taxon>
        <taxon>Streptophyta</taxon>
        <taxon>Embryophyta</taxon>
        <taxon>Tracheophyta</taxon>
        <taxon>Spermatophyta</taxon>
        <taxon>Magnoliopsida</taxon>
        <taxon>eudicotyledons</taxon>
        <taxon>Gunneridae</taxon>
        <taxon>Pentapetalae</taxon>
        <taxon>rosids</taxon>
        <taxon>fabids</taxon>
        <taxon>Malpighiales</taxon>
        <taxon>Rhizophoraceae</taxon>
        <taxon>Rhizophora</taxon>
    </lineage>
</organism>
<protein>
    <submittedName>
        <fullName evidence="1">Pleiotropic drug resistance protein 1</fullName>
    </submittedName>
</protein>
<proteinExistence type="predicted"/>
<dbReference type="AlphaFoldDB" id="A0A2P2IUY2"/>
<evidence type="ECO:0000313" key="1">
    <source>
        <dbReference type="EMBL" id="MBW85046.1"/>
    </source>
</evidence>
<name>A0A2P2IUY2_RHIMU</name>
<dbReference type="EMBL" id="GGEC01004563">
    <property type="protein sequence ID" value="MBW85046.1"/>
    <property type="molecule type" value="Transcribed_RNA"/>
</dbReference>
<reference evidence="1" key="1">
    <citation type="submission" date="2018-02" db="EMBL/GenBank/DDBJ databases">
        <title>Rhizophora mucronata_Transcriptome.</title>
        <authorList>
            <person name="Meera S.P."/>
            <person name="Sreeshan A."/>
            <person name="Augustine A."/>
        </authorList>
    </citation>
    <scope>NUCLEOTIDE SEQUENCE</scope>
    <source>
        <tissue evidence="1">Leaf</tissue>
    </source>
</reference>
<sequence>MFRFSKRTSIVGISMPTLFTRFLSLSKNFSLSSSATFTSLSSKFFLSCHPSFFTSISTAPCLDPLNNMPFLRRS</sequence>
<accession>A0A2P2IUY2</accession>